<comment type="caution">
    <text evidence="5">The sequence shown here is derived from an EMBL/GenBank/DDBJ whole genome shotgun (WGS) entry which is preliminary data.</text>
</comment>
<evidence type="ECO:0000313" key="5">
    <source>
        <dbReference type="EMBL" id="MDH1054060.1"/>
    </source>
</evidence>
<feature type="region of interest" description="Disordered" evidence="1">
    <location>
        <begin position="94"/>
        <end position="120"/>
    </location>
</feature>
<proteinExistence type="predicted"/>
<feature type="compositionally biased region" description="Polar residues" evidence="1">
    <location>
        <begin position="98"/>
        <end position="120"/>
    </location>
</feature>
<dbReference type="Pfam" id="PF08239">
    <property type="entry name" value="SH3_3"/>
    <property type="match status" value="1"/>
</dbReference>
<dbReference type="EMBL" id="JAOBYN010000003">
    <property type="protein sequence ID" value="MDH1054060.1"/>
    <property type="molecule type" value="Genomic_DNA"/>
</dbReference>
<dbReference type="InterPro" id="IPR003646">
    <property type="entry name" value="SH3-like_bac-type"/>
</dbReference>
<evidence type="ECO:0000259" key="3">
    <source>
        <dbReference type="Pfam" id="PF05433"/>
    </source>
</evidence>
<sequence length="296" mass="30724">MDFAKKAGAFLLGSSIAIASGCANLSDNQWVNKENIGTLVGVTAGVLIGSQIGDGNGRTAAMIAGALAGGYLGKTIGAKLDDRDRQALALQTQQALQHSQDGQSSQWTSSHSGATATITPVKTETVQRQVAVKRTPKVQPVANMTLINKPYRAVKSANVRNAPDLNAEKVAGLPVDTTFTAIGRTDNDWIMVGRRGVTIGYVYAPLVEQVKATPAPSSTGQVVADSATDLDSLDVASAASKGIDLDAIDLDAAPVEQQVAAQTTCRTLNYNVSAQGSQESQSVQACQAADGAWELI</sequence>
<accession>A0AA42SPV5</accession>
<name>A0AA42SPV5_AQUAC</name>
<keyword evidence="2" id="KW-0732">Signal</keyword>
<dbReference type="AlphaFoldDB" id="A0AA42SPV5"/>
<gene>
    <name evidence="5" type="ORF">N5C05_04705</name>
</gene>
<feature type="domain" description="Glycine zipper 2TM" evidence="3">
    <location>
        <begin position="36"/>
        <end position="77"/>
    </location>
</feature>
<dbReference type="PROSITE" id="PS51257">
    <property type="entry name" value="PROKAR_LIPOPROTEIN"/>
    <property type="match status" value="1"/>
</dbReference>
<protein>
    <submittedName>
        <fullName evidence="5">SH3 domain-containing protein</fullName>
    </submittedName>
</protein>
<evidence type="ECO:0000259" key="4">
    <source>
        <dbReference type="Pfam" id="PF08239"/>
    </source>
</evidence>
<feature type="domain" description="SH3b" evidence="4">
    <location>
        <begin position="156"/>
        <end position="206"/>
    </location>
</feature>
<feature type="chain" id="PRO_5041413875" evidence="2">
    <location>
        <begin position="20"/>
        <end position="296"/>
    </location>
</feature>
<evidence type="ECO:0000256" key="2">
    <source>
        <dbReference type="SAM" id="SignalP"/>
    </source>
</evidence>
<evidence type="ECO:0000256" key="1">
    <source>
        <dbReference type="SAM" id="MobiDB-lite"/>
    </source>
</evidence>
<dbReference type="Pfam" id="PF05433">
    <property type="entry name" value="Rick_17kDa_Anti"/>
    <property type="match status" value="1"/>
</dbReference>
<dbReference type="RefSeq" id="WP_280053090.1">
    <property type="nucleotide sequence ID" value="NZ_JAOBYN010000003.1"/>
</dbReference>
<dbReference type="Proteomes" id="UP001158730">
    <property type="component" value="Unassembled WGS sequence"/>
</dbReference>
<reference evidence="5" key="1">
    <citation type="submission" date="2022-09" db="EMBL/GenBank/DDBJ databases">
        <title>Intensive care unit water sources are persistently colonized with multi-drug resistant bacteria and are the site of extensive horizontal gene transfer of antibiotic resistance genes.</title>
        <authorList>
            <person name="Diorio-Toth L."/>
        </authorList>
    </citation>
    <scope>NUCLEOTIDE SEQUENCE</scope>
    <source>
        <strain evidence="5">GD03990</strain>
    </source>
</reference>
<feature type="signal peptide" evidence="2">
    <location>
        <begin position="1"/>
        <end position="19"/>
    </location>
</feature>
<dbReference type="Gene3D" id="2.30.30.40">
    <property type="entry name" value="SH3 Domains"/>
    <property type="match status" value="1"/>
</dbReference>
<dbReference type="InterPro" id="IPR008816">
    <property type="entry name" value="Gly_zipper_2TM_dom"/>
</dbReference>
<organism evidence="5 6">
    <name type="scientific">Aquipseudomonas alcaligenes</name>
    <name type="common">Pseudomonas alcaligenes</name>
    <dbReference type="NCBI Taxonomy" id="43263"/>
    <lineage>
        <taxon>Bacteria</taxon>
        <taxon>Pseudomonadati</taxon>
        <taxon>Pseudomonadota</taxon>
        <taxon>Gammaproteobacteria</taxon>
        <taxon>Pseudomonadales</taxon>
        <taxon>Pseudomonadaceae</taxon>
        <taxon>Aquipseudomonas</taxon>
    </lineage>
</organism>
<dbReference type="GO" id="GO:0019867">
    <property type="term" value="C:outer membrane"/>
    <property type="evidence" value="ECO:0007669"/>
    <property type="project" value="InterPro"/>
</dbReference>
<evidence type="ECO:0000313" key="6">
    <source>
        <dbReference type="Proteomes" id="UP001158730"/>
    </source>
</evidence>